<reference evidence="7 8" key="1">
    <citation type="submission" date="2013-03" db="EMBL/GenBank/DDBJ databases">
        <title>The Genome Sequence of Capronia epimyces CBS 606.96.</title>
        <authorList>
            <consortium name="The Broad Institute Genomics Platform"/>
            <person name="Cuomo C."/>
            <person name="de Hoog S."/>
            <person name="Gorbushina A."/>
            <person name="Walker B."/>
            <person name="Young S.K."/>
            <person name="Zeng Q."/>
            <person name="Gargeya S."/>
            <person name="Fitzgerald M."/>
            <person name="Haas B."/>
            <person name="Abouelleil A."/>
            <person name="Allen A.W."/>
            <person name="Alvarado L."/>
            <person name="Arachchi H.M."/>
            <person name="Berlin A.M."/>
            <person name="Chapman S.B."/>
            <person name="Gainer-Dewar J."/>
            <person name="Goldberg J."/>
            <person name="Griggs A."/>
            <person name="Gujja S."/>
            <person name="Hansen M."/>
            <person name="Howarth C."/>
            <person name="Imamovic A."/>
            <person name="Ireland A."/>
            <person name="Larimer J."/>
            <person name="McCowan C."/>
            <person name="Murphy C."/>
            <person name="Pearson M."/>
            <person name="Poon T.W."/>
            <person name="Priest M."/>
            <person name="Roberts A."/>
            <person name="Saif S."/>
            <person name="Shea T."/>
            <person name="Sisk P."/>
            <person name="Sykes S."/>
            <person name="Wortman J."/>
            <person name="Nusbaum C."/>
            <person name="Birren B."/>
        </authorList>
    </citation>
    <scope>NUCLEOTIDE SEQUENCE [LARGE SCALE GENOMIC DNA]</scope>
    <source>
        <strain evidence="7 8">CBS 606.96</strain>
    </source>
</reference>
<dbReference type="InterPro" id="IPR036188">
    <property type="entry name" value="FAD/NAD-bd_sf"/>
</dbReference>
<dbReference type="PANTHER" id="PTHR10961:SF45">
    <property type="entry name" value="FAD DEPENDENT OXIDOREDUCTASE DOMAIN-CONTAINING PROTEIN-RELATED"/>
    <property type="match status" value="1"/>
</dbReference>
<dbReference type="SUPFAM" id="SSF54373">
    <property type="entry name" value="FAD-linked reductases, C-terminal domain"/>
    <property type="match status" value="1"/>
</dbReference>
<dbReference type="SUPFAM" id="SSF51905">
    <property type="entry name" value="FAD/NAD(P)-binding domain"/>
    <property type="match status" value="1"/>
</dbReference>
<keyword evidence="5" id="KW-0560">Oxidoreductase</keyword>
<dbReference type="GO" id="GO:0050031">
    <property type="term" value="F:L-pipecolate oxidase activity"/>
    <property type="evidence" value="ECO:0007669"/>
    <property type="project" value="TreeGrafter"/>
</dbReference>
<keyword evidence="4" id="KW-0274">FAD</keyword>
<evidence type="ECO:0000313" key="8">
    <source>
        <dbReference type="Proteomes" id="UP000019478"/>
    </source>
</evidence>
<evidence type="ECO:0000256" key="3">
    <source>
        <dbReference type="ARBA" id="ARBA00022630"/>
    </source>
</evidence>
<dbReference type="OrthoDB" id="2219495at2759"/>
<dbReference type="EMBL" id="AMGY01000002">
    <property type="protein sequence ID" value="EXJ88752.1"/>
    <property type="molecule type" value="Genomic_DNA"/>
</dbReference>
<evidence type="ECO:0000256" key="1">
    <source>
        <dbReference type="ARBA" id="ARBA00001974"/>
    </source>
</evidence>
<evidence type="ECO:0000259" key="6">
    <source>
        <dbReference type="Pfam" id="PF01266"/>
    </source>
</evidence>
<comment type="similarity">
    <text evidence="2">Belongs to the MSOX/MTOX family.</text>
</comment>
<dbReference type="Gene3D" id="3.50.50.60">
    <property type="entry name" value="FAD/NAD(P)-binding domain"/>
    <property type="match status" value="1"/>
</dbReference>
<evidence type="ECO:0000256" key="5">
    <source>
        <dbReference type="ARBA" id="ARBA00023002"/>
    </source>
</evidence>
<dbReference type="Pfam" id="PF01266">
    <property type="entry name" value="DAO"/>
    <property type="match status" value="1"/>
</dbReference>
<dbReference type="eggNOG" id="KOG2820">
    <property type="taxonomic scope" value="Eukaryota"/>
</dbReference>
<dbReference type="GO" id="GO:0008115">
    <property type="term" value="F:sarcosine oxidase activity"/>
    <property type="evidence" value="ECO:0007669"/>
    <property type="project" value="TreeGrafter"/>
</dbReference>
<dbReference type="RefSeq" id="XP_007730149.1">
    <property type="nucleotide sequence ID" value="XM_007731959.1"/>
</dbReference>
<protein>
    <recommendedName>
        <fullName evidence="6">FAD dependent oxidoreductase domain-containing protein</fullName>
    </recommendedName>
</protein>
<dbReference type="AlphaFoldDB" id="W9Y7D1"/>
<evidence type="ECO:0000313" key="7">
    <source>
        <dbReference type="EMBL" id="EXJ88752.1"/>
    </source>
</evidence>
<keyword evidence="8" id="KW-1185">Reference proteome</keyword>
<comment type="cofactor">
    <cofactor evidence="1">
        <name>FAD</name>
        <dbReference type="ChEBI" id="CHEBI:57692"/>
    </cofactor>
</comment>
<evidence type="ECO:0000256" key="2">
    <source>
        <dbReference type="ARBA" id="ARBA00010989"/>
    </source>
</evidence>
<organism evidence="7 8">
    <name type="scientific">Capronia epimyces CBS 606.96</name>
    <dbReference type="NCBI Taxonomy" id="1182542"/>
    <lineage>
        <taxon>Eukaryota</taxon>
        <taxon>Fungi</taxon>
        <taxon>Dikarya</taxon>
        <taxon>Ascomycota</taxon>
        <taxon>Pezizomycotina</taxon>
        <taxon>Eurotiomycetes</taxon>
        <taxon>Chaetothyriomycetidae</taxon>
        <taxon>Chaetothyriales</taxon>
        <taxon>Herpotrichiellaceae</taxon>
        <taxon>Capronia</taxon>
    </lineage>
</organism>
<comment type="caution">
    <text evidence="7">The sequence shown here is derived from an EMBL/GenBank/DDBJ whole genome shotgun (WGS) entry which is preliminary data.</text>
</comment>
<dbReference type="InterPro" id="IPR045170">
    <property type="entry name" value="MTOX"/>
</dbReference>
<dbReference type="Proteomes" id="UP000019478">
    <property type="component" value="Unassembled WGS sequence"/>
</dbReference>
<evidence type="ECO:0000256" key="4">
    <source>
        <dbReference type="ARBA" id="ARBA00022827"/>
    </source>
</evidence>
<gene>
    <name evidence="7" type="ORF">A1O3_01816</name>
</gene>
<accession>W9Y7D1</accession>
<dbReference type="STRING" id="1182542.W9Y7D1"/>
<dbReference type="GeneID" id="19165949"/>
<dbReference type="GO" id="GO:0004657">
    <property type="term" value="F:proline dehydrogenase activity"/>
    <property type="evidence" value="ECO:0007669"/>
    <property type="project" value="TreeGrafter"/>
</dbReference>
<dbReference type="InterPro" id="IPR006076">
    <property type="entry name" value="FAD-dep_OxRdtase"/>
</dbReference>
<dbReference type="GO" id="GO:0050660">
    <property type="term" value="F:flavin adenine dinucleotide binding"/>
    <property type="evidence" value="ECO:0007669"/>
    <property type="project" value="InterPro"/>
</dbReference>
<dbReference type="PANTHER" id="PTHR10961">
    <property type="entry name" value="PEROXISOMAL SARCOSINE OXIDASE"/>
    <property type="match status" value="1"/>
</dbReference>
<dbReference type="HOGENOM" id="CLU_007884_0_1_1"/>
<dbReference type="Gene3D" id="3.30.9.10">
    <property type="entry name" value="D-Amino Acid Oxidase, subunit A, domain 2"/>
    <property type="match status" value="1"/>
</dbReference>
<proteinExistence type="inferred from homology"/>
<sequence length="430" mass="47745">MNKEQRVVIIGAGVFGLSTALQLSSEGYKSVVVLDRHTPPVPDGSSVDISRVIRFDYGDGTHTAIAKEAYDLWATSPLYKDVFFPTPFVVTATNAPGRSYIDKCLHNLDQLSLPYQRLQDAQLTKRIFPALTGDLGGASFHGYWNSAAGWADAQLAITLLRDQCIEAGVSFISGARGTVTAFRRRLGTSQIVAVQTRSGNHVEGDIFVLAAGAWSSRLAPMRNTVLATGQVVGYLRLSELEMDRYQNLPIYINFDSGFLLFPPHRRSGYLKFMVHGYGYTRQVKNGDIIETLSSPTLKPRSARTNFAPSDGVDQLRKGLAKALPELADRAFERACICWYNDTPTGEFVLDYHPDHENLFVATGGSGHAFKFLPVLGKYIVGAMKRDLPLDLLHKWRFRTEYCQAQDLFKGDGSRGGPHRREFLAEERAKM</sequence>
<keyword evidence="3" id="KW-0285">Flavoprotein</keyword>
<feature type="domain" description="FAD dependent oxidoreductase" evidence="6">
    <location>
        <begin position="6"/>
        <end position="380"/>
    </location>
</feature>
<name>W9Y7D1_9EURO</name>